<dbReference type="CDD" id="cd00464">
    <property type="entry name" value="SK"/>
    <property type="match status" value="1"/>
</dbReference>
<feature type="binding site" evidence="7">
    <location>
        <position position="32"/>
    </location>
    <ligand>
        <name>substrate</name>
    </ligand>
</feature>
<evidence type="ECO:0000256" key="2">
    <source>
        <dbReference type="ARBA" id="ARBA00022679"/>
    </source>
</evidence>
<comment type="subcellular location">
    <subcellularLocation>
        <location evidence="7">Cytoplasm</location>
    </subcellularLocation>
</comment>
<keyword evidence="6 7" id="KW-0057">Aromatic amino acid biosynthesis</keyword>
<evidence type="ECO:0000256" key="3">
    <source>
        <dbReference type="ARBA" id="ARBA00022741"/>
    </source>
</evidence>
<accession>A0AAP4F009</accession>
<dbReference type="InterPro" id="IPR000623">
    <property type="entry name" value="Shikimate_kinase/TSH1"/>
</dbReference>
<keyword evidence="7" id="KW-0963">Cytoplasm</keyword>
<evidence type="ECO:0000256" key="6">
    <source>
        <dbReference type="ARBA" id="ARBA00023141"/>
    </source>
</evidence>
<feature type="binding site" evidence="7">
    <location>
        <position position="139"/>
    </location>
    <ligand>
        <name>substrate</name>
    </ligand>
</feature>
<dbReference type="InterPro" id="IPR031322">
    <property type="entry name" value="Shikimate/glucono_kinase"/>
</dbReference>
<comment type="pathway">
    <text evidence="7">Metabolic intermediate biosynthesis; chorismate biosynthesis; chorismate from D-erythrose 4-phosphate and phosphoenolpyruvate: step 5/7.</text>
</comment>
<name>A0AAP4F009_9FIRM</name>
<dbReference type="EC" id="2.7.1.71" evidence="7"/>
<dbReference type="SUPFAM" id="SSF52540">
    <property type="entry name" value="P-loop containing nucleoside triphosphate hydrolases"/>
    <property type="match status" value="1"/>
</dbReference>
<evidence type="ECO:0000256" key="5">
    <source>
        <dbReference type="ARBA" id="ARBA00022840"/>
    </source>
</evidence>
<feature type="binding site" evidence="7">
    <location>
        <position position="56"/>
    </location>
    <ligand>
        <name>substrate</name>
    </ligand>
</feature>
<feature type="binding site" evidence="7">
    <location>
        <position position="82"/>
    </location>
    <ligand>
        <name>substrate</name>
    </ligand>
</feature>
<keyword evidence="4 7" id="KW-0418">Kinase</keyword>
<dbReference type="GO" id="GO:0000287">
    <property type="term" value="F:magnesium ion binding"/>
    <property type="evidence" value="ECO:0007669"/>
    <property type="project" value="UniProtKB-UniRule"/>
</dbReference>
<comment type="caution">
    <text evidence="8">The sequence shown here is derived from an EMBL/GenBank/DDBJ whole genome shotgun (WGS) entry which is preliminary data.</text>
</comment>
<reference evidence="8 9" key="1">
    <citation type="submission" date="2023-05" db="EMBL/GenBank/DDBJ databases">
        <title>[ruminococcus] sp. nov., isolated from a pig farm feces dump.</title>
        <authorList>
            <person name="Chang Y.-H."/>
        </authorList>
    </citation>
    <scope>NUCLEOTIDE SEQUENCE [LARGE SCALE GENOMIC DNA]</scope>
    <source>
        <strain evidence="8 9">YH-rum2234</strain>
    </source>
</reference>
<keyword evidence="7" id="KW-0460">Magnesium</keyword>
<dbReference type="InterPro" id="IPR027417">
    <property type="entry name" value="P-loop_NTPase"/>
</dbReference>
<evidence type="ECO:0000313" key="8">
    <source>
        <dbReference type="EMBL" id="MDI9241123.1"/>
    </source>
</evidence>
<dbReference type="Pfam" id="PF01202">
    <property type="entry name" value="SKI"/>
    <property type="match status" value="1"/>
</dbReference>
<evidence type="ECO:0000256" key="4">
    <source>
        <dbReference type="ARBA" id="ARBA00022777"/>
    </source>
</evidence>
<proteinExistence type="inferred from homology"/>
<evidence type="ECO:0000256" key="7">
    <source>
        <dbReference type="HAMAP-Rule" id="MF_00109"/>
    </source>
</evidence>
<evidence type="ECO:0000256" key="1">
    <source>
        <dbReference type="ARBA" id="ARBA00022605"/>
    </source>
</evidence>
<comment type="similarity">
    <text evidence="7">Belongs to the shikimate kinase family.</text>
</comment>
<dbReference type="GO" id="GO:0009073">
    <property type="term" value="P:aromatic amino acid family biosynthetic process"/>
    <property type="evidence" value="ECO:0007669"/>
    <property type="project" value="UniProtKB-KW"/>
</dbReference>
<keyword evidence="2 7" id="KW-0808">Transferase</keyword>
<feature type="binding site" evidence="7">
    <location>
        <begin position="10"/>
        <end position="15"/>
    </location>
    <ligand>
        <name>ATP</name>
        <dbReference type="ChEBI" id="CHEBI:30616"/>
    </ligand>
</feature>
<keyword evidence="5 7" id="KW-0067">ATP-binding</keyword>
<comment type="cofactor">
    <cofactor evidence="7">
        <name>Mg(2+)</name>
        <dbReference type="ChEBI" id="CHEBI:18420"/>
    </cofactor>
    <text evidence="7">Binds 1 Mg(2+) ion per subunit.</text>
</comment>
<keyword evidence="1 7" id="KW-0028">Amino-acid biosynthesis</keyword>
<dbReference type="PANTHER" id="PTHR21087">
    <property type="entry name" value="SHIKIMATE KINASE"/>
    <property type="match status" value="1"/>
</dbReference>
<comment type="function">
    <text evidence="7">Catalyzes the specific phosphorylation of the 3-hydroxyl group of shikimic acid using ATP as a cosubstrate.</text>
</comment>
<dbReference type="GO" id="GO:0005524">
    <property type="term" value="F:ATP binding"/>
    <property type="evidence" value="ECO:0007669"/>
    <property type="project" value="UniProtKB-UniRule"/>
</dbReference>
<dbReference type="GO" id="GO:0005829">
    <property type="term" value="C:cytosol"/>
    <property type="evidence" value="ECO:0007669"/>
    <property type="project" value="TreeGrafter"/>
</dbReference>
<feature type="binding site" evidence="7">
    <location>
        <position position="14"/>
    </location>
    <ligand>
        <name>Mg(2+)</name>
        <dbReference type="ChEBI" id="CHEBI:18420"/>
    </ligand>
</feature>
<dbReference type="GO" id="GO:0008652">
    <property type="term" value="P:amino acid biosynthetic process"/>
    <property type="evidence" value="ECO:0007669"/>
    <property type="project" value="UniProtKB-KW"/>
</dbReference>
<dbReference type="AlphaFoldDB" id="A0AAP4F009"/>
<dbReference type="Proteomes" id="UP001300383">
    <property type="component" value="Unassembled WGS sequence"/>
</dbReference>
<comment type="subunit">
    <text evidence="7">Monomer.</text>
</comment>
<evidence type="ECO:0000313" key="9">
    <source>
        <dbReference type="Proteomes" id="UP001300383"/>
    </source>
</evidence>
<keyword evidence="3 7" id="KW-0547">Nucleotide-binding</keyword>
<sequence length="173" mass="18868">MNIALIGFMGVGKTTVSHALGRRLGAEEIDVDKWIVEREGRPISEIFEKEGEMVFRDMESAAIKELSCKGDGRQGKILSCGGGAVLRASNVEALKSNGVIVLLTATPETVFGRIGRGHSRPVLEGNMNVPYIASLMEKRRPAYEAAADFAVTTDGKTPEQIAEEIEEKIRLFF</sequence>
<feature type="binding site" evidence="7">
    <location>
        <position position="120"/>
    </location>
    <ligand>
        <name>ATP</name>
        <dbReference type="ChEBI" id="CHEBI:30616"/>
    </ligand>
</feature>
<comment type="caution">
    <text evidence="7">Lacks conserved residue(s) required for the propagation of feature annotation.</text>
</comment>
<gene>
    <name evidence="7" type="primary">aroK</name>
    <name evidence="8" type="ORF">QJ036_01350</name>
</gene>
<dbReference type="HAMAP" id="MF_00109">
    <property type="entry name" value="Shikimate_kinase"/>
    <property type="match status" value="1"/>
</dbReference>
<dbReference type="GO" id="GO:0004765">
    <property type="term" value="F:shikimate kinase activity"/>
    <property type="evidence" value="ECO:0007669"/>
    <property type="project" value="UniProtKB-UniRule"/>
</dbReference>
<dbReference type="PRINTS" id="PR01100">
    <property type="entry name" value="SHIKIMTKNASE"/>
</dbReference>
<dbReference type="EMBL" id="JASGBQ010000001">
    <property type="protein sequence ID" value="MDI9241123.1"/>
    <property type="molecule type" value="Genomic_DNA"/>
</dbReference>
<dbReference type="Gene3D" id="3.40.50.300">
    <property type="entry name" value="P-loop containing nucleotide triphosphate hydrolases"/>
    <property type="match status" value="1"/>
</dbReference>
<dbReference type="PANTHER" id="PTHR21087:SF16">
    <property type="entry name" value="SHIKIMATE KINASE 1, CHLOROPLASTIC"/>
    <property type="match status" value="1"/>
</dbReference>
<comment type="catalytic activity">
    <reaction evidence="7">
        <text>shikimate + ATP = 3-phosphoshikimate + ADP + H(+)</text>
        <dbReference type="Rhea" id="RHEA:13121"/>
        <dbReference type="ChEBI" id="CHEBI:15378"/>
        <dbReference type="ChEBI" id="CHEBI:30616"/>
        <dbReference type="ChEBI" id="CHEBI:36208"/>
        <dbReference type="ChEBI" id="CHEBI:145989"/>
        <dbReference type="ChEBI" id="CHEBI:456216"/>
        <dbReference type="EC" id="2.7.1.71"/>
    </reaction>
</comment>
<keyword evidence="9" id="KW-1185">Reference proteome</keyword>
<dbReference type="RefSeq" id="WP_283229625.1">
    <property type="nucleotide sequence ID" value="NZ_JASGBQ010000001.1"/>
</dbReference>
<organism evidence="8 9">
    <name type="scientific">Fusibacillus kribbianus</name>
    <dbReference type="NCBI Taxonomy" id="3044208"/>
    <lineage>
        <taxon>Bacteria</taxon>
        <taxon>Bacillati</taxon>
        <taxon>Bacillota</taxon>
        <taxon>Clostridia</taxon>
        <taxon>Lachnospirales</taxon>
        <taxon>Lachnospiraceae</taxon>
        <taxon>Fusibacillus</taxon>
    </lineage>
</organism>
<dbReference type="GO" id="GO:0009423">
    <property type="term" value="P:chorismate biosynthetic process"/>
    <property type="evidence" value="ECO:0007669"/>
    <property type="project" value="UniProtKB-UniRule"/>
</dbReference>
<protein>
    <recommendedName>
        <fullName evidence="7">Shikimate kinase</fullName>
        <shortName evidence="7">SK</shortName>
        <ecNumber evidence="7">2.7.1.71</ecNumber>
    </recommendedName>
</protein>
<keyword evidence="7" id="KW-0479">Metal-binding</keyword>